<dbReference type="Gene3D" id="3.90.420.10">
    <property type="entry name" value="Oxidoreductase, molybdopterin-binding domain"/>
    <property type="match status" value="1"/>
</dbReference>
<dbReference type="CDD" id="cd02109">
    <property type="entry name" value="arch_bact_SO_family_Moco"/>
    <property type="match status" value="1"/>
</dbReference>
<dbReference type="SUPFAM" id="SSF56524">
    <property type="entry name" value="Oxidoreductase molybdopterin-binding domain"/>
    <property type="match status" value="1"/>
</dbReference>
<feature type="region of interest" description="Disordered" evidence="1">
    <location>
        <begin position="1"/>
        <end position="53"/>
    </location>
</feature>
<dbReference type="EMBL" id="JAUYVI010000005">
    <property type="protein sequence ID" value="MDQ7249479.1"/>
    <property type="molecule type" value="Genomic_DNA"/>
</dbReference>
<keyword evidence="4" id="KW-1185">Reference proteome</keyword>
<evidence type="ECO:0000313" key="3">
    <source>
        <dbReference type="EMBL" id="MDQ7249479.1"/>
    </source>
</evidence>
<organism evidence="3 4">
    <name type="scientific">Dongia sedimenti</name>
    <dbReference type="NCBI Taxonomy" id="3064282"/>
    <lineage>
        <taxon>Bacteria</taxon>
        <taxon>Pseudomonadati</taxon>
        <taxon>Pseudomonadota</taxon>
        <taxon>Alphaproteobacteria</taxon>
        <taxon>Rhodospirillales</taxon>
        <taxon>Dongiaceae</taxon>
        <taxon>Dongia</taxon>
    </lineage>
</organism>
<evidence type="ECO:0000259" key="2">
    <source>
        <dbReference type="Pfam" id="PF00174"/>
    </source>
</evidence>
<reference evidence="4" key="1">
    <citation type="submission" date="2023-08" db="EMBL/GenBank/DDBJ databases">
        <title>Rhodospirillaceae gen. nov., a novel taxon isolated from the Yangtze River Yuezi River estuary sludge.</title>
        <authorList>
            <person name="Ruan L."/>
        </authorList>
    </citation>
    <scope>NUCLEOTIDE SEQUENCE [LARGE SCALE GENOMIC DNA]</scope>
    <source>
        <strain evidence="4">R-7</strain>
    </source>
</reference>
<evidence type="ECO:0000256" key="1">
    <source>
        <dbReference type="SAM" id="MobiDB-lite"/>
    </source>
</evidence>
<dbReference type="InterPro" id="IPR000572">
    <property type="entry name" value="OxRdtase_Mopterin-bd_dom"/>
</dbReference>
<gene>
    <name evidence="3" type="ORF">Q8A70_17460</name>
</gene>
<sequence>MDDDMNDGSTSGEIRDKLVATKQRWAKEGRLLTGRPSHREEDRLPPGQRKTTDWPVLDLGVKPNIPLESWRLQIDGLVEQPMRLDWAQFQALPQTDFTSDIHCVTAWSRFDNRWRGVAVTDLLERVQPKPEAHFVTLHSYDTYTTNLPLEEFAVAYALLATHWEGKPLSLDHGGPVRAVVPQLYFWKSAKWVKRIAFHAADRPGFWEERGYHNHGDPWSEQRYG</sequence>
<proteinExistence type="predicted"/>
<feature type="compositionally biased region" description="Basic and acidic residues" evidence="1">
    <location>
        <begin position="13"/>
        <end position="30"/>
    </location>
</feature>
<dbReference type="PANTHER" id="PTHR43032:SF4">
    <property type="entry name" value="OXIDOREDUCTASE MOLYBDOPTERIN-BINDING DOMAIN-CONTAINING PROTEIN"/>
    <property type="match status" value="1"/>
</dbReference>
<feature type="domain" description="Oxidoreductase molybdopterin-binding" evidence="2">
    <location>
        <begin position="63"/>
        <end position="206"/>
    </location>
</feature>
<dbReference type="PANTHER" id="PTHR43032">
    <property type="entry name" value="PROTEIN-METHIONINE-SULFOXIDE REDUCTASE"/>
    <property type="match status" value="1"/>
</dbReference>
<comment type="caution">
    <text evidence="3">The sequence shown here is derived from an EMBL/GenBank/DDBJ whole genome shotgun (WGS) entry which is preliminary data.</text>
</comment>
<accession>A0ABU0YP30</accession>
<dbReference type="InterPro" id="IPR036374">
    <property type="entry name" value="OxRdtase_Mopterin-bd_sf"/>
</dbReference>
<name>A0ABU0YP30_9PROT</name>
<dbReference type="Proteomes" id="UP001230156">
    <property type="component" value="Unassembled WGS sequence"/>
</dbReference>
<protein>
    <submittedName>
        <fullName evidence="3">Sulfite oxidase-like oxidoreductase</fullName>
    </submittedName>
</protein>
<dbReference type="Pfam" id="PF00174">
    <property type="entry name" value="Oxidored_molyb"/>
    <property type="match status" value="1"/>
</dbReference>
<evidence type="ECO:0000313" key="4">
    <source>
        <dbReference type="Proteomes" id="UP001230156"/>
    </source>
</evidence>
<dbReference type="RefSeq" id="WP_379957495.1">
    <property type="nucleotide sequence ID" value="NZ_JAUYVI010000005.1"/>
</dbReference>